<dbReference type="OrthoDB" id="10674912at2759"/>
<organism evidence="1 2">
    <name type="scientific">Blastocystis sp. subtype 1 (strain ATCC 50177 / NandII)</name>
    <dbReference type="NCBI Taxonomy" id="478820"/>
    <lineage>
        <taxon>Eukaryota</taxon>
        <taxon>Sar</taxon>
        <taxon>Stramenopiles</taxon>
        <taxon>Bigyra</taxon>
        <taxon>Opalozoa</taxon>
        <taxon>Opalinata</taxon>
        <taxon>Blastocystidae</taxon>
        <taxon>Blastocystis</taxon>
    </lineage>
</organism>
<evidence type="ECO:0000313" key="1">
    <source>
        <dbReference type="EMBL" id="OAO17197.1"/>
    </source>
</evidence>
<dbReference type="EMBL" id="LXWW01000043">
    <property type="protein sequence ID" value="OAO17197.1"/>
    <property type="molecule type" value="Genomic_DNA"/>
</dbReference>
<protein>
    <submittedName>
        <fullName evidence="1">Uncharacterized protein</fullName>
    </submittedName>
</protein>
<comment type="caution">
    <text evidence="1">The sequence shown here is derived from an EMBL/GenBank/DDBJ whole genome shotgun (WGS) entry which is preliminary data.</text>
</comment>
<dbReference type="Proteomes" id="UP000078348">
    <property type="component" value="Unassembled WGS sequence"/>
</dbReference>
<dbReference type="AlphaFoldDB" id="A0A196SLW0"/>
<keyword evidence="2" id="KW-1185">Reference proteome</keyword>
<gene>
    <name evidence="1" type="ORF">AV274_1084</name>
</gene>
<accession>A0A196SLW0</accession>
<sequence length="1104" mass="122665">MQMNGDPISSPPADIQSPLREGGVDRVDIVIVDDKDNVVLTTRLLPSLMIRQVKLDIHRMRFSRVSNPTECFSLYYKDTLVNDNVTIRSLSESSTLQFKLVVNKDKMHLEDPKEYGVRRSVPSMGLSPILDRSYAQTLSTAMRPYSQTMTATNRLATQTLSSTNRLATQTLSSTNRLSTQTLSSTNRLATQTLSSTNRLSTQTLSSTNRLATQTLTGSSTVSSDKVKQFVAQHQLEECIAWLQTATLKEEAFQTVVDIARKGFPVDHYGSALFPLLRHYIHALCQQRASACYVSTVMQWYRVVVLDLRLSDVLPVLADVLPVLKHYMQEKAVVQGCVATLLVVSESSFNRKALEVASSVEYTALLNRILSLYAGELWLSSLLQYLHFLATEEGGVAICRVASTEHLRLLAALLESLPTGNVLKSLCSYLEALAASPVPSALFFASPLACRLAGVLRTLKTDGAEMVIFILRVLVELSKRPELRLYVAETGVFATLSAFISAFSTSRTIILLILTLLSNLLRSRDVCLLFYLQNVLYSLQTCQSVWRSDRKLLVLALQCMELVLQQVESVRAEYGENDVETLLHYGTQLMYDGSVIVVICDLLCLMDLSSVLAAVSSTVSRWGEAFKEAEVKAAVQRVVNLQCTQHSTETDEWDADKDEEIRIPPAAEVEDATPETVMADDRLFLLLLWRLSHSQELLLLEAAADCLGLFFRSGMRGVYMTASGVKFIPALLAKTLSRCQSRALNEACVRVMAFIVETVPEEALLPPHFIPVLSKMMKEYIFLLAVTRGGLSILLAFYDHCGQEAMAYLGTEDTVTALQYIYYATQSQECREKAHTLLTALHAPLQVSADLPLRSDALEDILFAGMVQQLDAKDGKVLLETLEVCREAMTLSQPRFLHAFEAKKGLGKLLGVLRRCTEDEEVKHLALELLRTVVDAKTPSETEAVPLVTTVFRVLQRSEQCRKCAKYLTYLLRRLSVFNYTLQRTATQLPLLLSVFSLHTTYRSRAALLQDPLQAMLSGQLPGVGGETLAPSVTVADNCTYLLKLLLRTREGVAATLRSMGLLELLLRVAERCFELFLMLWQPEDSLAVDCDNASGGGQRDGLEC</sequence>
<proteinExistence type="predicted"/>
<evidence type="ECO:0000313" key="2">
    <source>
        <dbReference type="Proteomes" id="UP000078348"/>
    </source>
</evidence>
<reference evidence="1 2" key="1">
    <citation type="submission" date="2016-05" db="EMBL/GenBank/DDBJ databases">
        <title>Nuclear genome of Blastocystis sp. subtype 1 NandII.</title>
        <authorList>
            <person name="Gentekaki E."/>
            <person name="Curtis B."/>
            <person name="Stairs C."/>
            <person name="Eme L."/>
            <person name="Herman E."/>
            <person name="Klimes V."/>
            <person name="Arias M.C."/>
            <person name="Elias M."/>
            <person name="Hilliou F."/>
            <person name="Klute M."/>
            <person name="Malik S.-B."/>
            <person name="Pightling A."/>
            <person name="Rachubinski R."/>
            <person name="Salas D."/>
            <person name="Schlacht A."/>
            <person name="Suga H."/>
            <person name="Archibald J."/>
            <person name="Ball S.G."/>
            <person name="Clark G."/>
            <person name="Dacks J."/>
            <person name="Van Der Giezen M."/>
            <person name="Tsaousis A."/>
            <person name="Roger A."/>
        </authorList>
    </citation>
    <scope>NUCLEOTIDE SEQUENCE [LARGE SCALE GENOMIC DNA]</scope>
    <source>
        <strain evidence="2">ATCC 50177 / NandII</strain>
    </source>
</reference>
<dbReference type="SUPFAM" id="SSF48371">
    <property type="entry name" value="ARM repeat"/>
    <property type="match status" value="1"/>
</dbReference>
<name>A0A196SLW0_BLAHN</name>
<dbReference type="InterPro" id="IPR016024">
    <property type="entry name" value="ARM-type_fold"/>
</dbReference>